<proteinExistence type="predicted"/>
<dbReference type="EMBL" id="JADJMH010000016">
    <property type="protein sequence ID" value="MBK7676197.1"/>
    <property type="molecule type" value="Genomic_DNA"/>
</dbReference>
<reference evidence="1 2" key="1">
    <citation type="submission" date="2020-10" db="EMBL/GenBank/DDBJ databases">
        <title>Connecting structure to function with the recovery of over 1000 high-quality activated sludge metagenome-assembled genomes encoding full-length rRNA genes using long-read sequencing.</title>
        <authorList>
            <person name="Singleton C.M."/>
            <person name="Petriglieri F."/>
            <person name="Kristensen J.M."/>
            <person name="Kirkegaard R.H."/>
            <person name="Michaelsen T.Y."/>
            <person name="Andersen M.H."/>
            <person name="Karst S.M."/>
            <person name="Dueholm M.S."/>
            <person name="Nielsen P.H."/>
            <person name="Albertsen M."/>
        </authorList>
    </citation>
    <scope>NUCLEOTIDE SEQUENCE [LARGE SCALE GENOMIC DNA]</scope>
    <source>
        <strain evidence="1">EsbW_18-Q3-R4-48_BATAC.285</strain>
    </source>
</reference>
<evidence type="ECO:0000313" key="2">
    <source>
        <dbReference type="Proteomes" id="UP000697998"/>
    </source>
</evidence>
<protein>
    <submittedName>
        <fullName evidence="1">Uncharacterized protein</fullName>
    </submittedName>
</protein>
<evidence type="ECO:0000313" key="1">
    <source>
        <dbReference type="EMBL" id="MBK7676197.1"/>
    </source>
</evidence>
<sequence>MIHSTDRELLSILLGQEAEGYAGHSLAELFGLRRIRQTRTLQVAEETFSYALPDQLMAARELLRRALAENLADVSVSLASPGAVRDYLRLFLAGQAYESFLAL</sequence>
<accession>A0A935Q0U1</accession>
<comment type="caution">
    <text evidence="1">The sequence shown here is derived from an EMBL/GenBank/DDBJ whole genome shotgun (WGS) entry which is preliminary data.</text>
</comment>
<dbReference type="AlphaFoldDB" id="A0A935Q0U1"/>
<organism evidence="1 2">
    <name type="scientific">Candidatus Accumulibacter proximus</name>
    <dbReference type="NCBI Taxonomy" id="2954385"/>
    <lineage>
        <taxon>Bacteria</taxon>
        <taxon>Pseudomonadati</taxon>
        <taxon>Pseudomonadota</taxon>
        <taxon>Betaproteobacteria</taxon>
        <taxon>Candidatus Accumulibacter</taxon>
    </lineage>
</organism>
<dbReference type="Proteomes" id="UP000697998">
    <property type="component" value="Unassembled WGS sequence"/>
</dbReference>
<name>A0A935Q0U1_9PROT</name>
<gene>
    <name evidence="1" type="ORF">IPJ27_16375</name>
</gene>